<evidence type="ECO:0000313" key="2">
    <source>
        <dbReference type="EMBL" id="KAH0879423.1"/>
    </source>
</evidence>
<dbReference type="Proteomes" id="UP000824890">
    <property type="component" value="Unassembled WGS sequence"/>
</dbReference>
<feature type="compositionally biased region" description="Polar residues" evidence="1">
    <location>
        <begin position="390"/>
        <end position="404"/>
    </location>
</feature>
<protein>
    <submittedName>
        <fullName evidence="2">Uncharacterized protein</fullName>
    </submittedName>
</protein>
<feature type="compositionally biased region" description="Low complexity" evidence="1">
    <location>
        <begin position="412"/>
        <end position="423"/>
    </location>
</feature>
<evidence type="ECO:0000313" key="3">
    <source>
        <dbReference type="Proteomes" id="UP000824890"/>
    </source>
</evidence>
<sequence length="499" mass="56181">MIEDRLNRGHLAPGRVRPTSRSPRPWARTTRAEVTSPMGEDDPRRGHLAHGRGRPAPRSPRPWAGTDLPSRNRASSSKFPDKRSVSERIISSRLRSLFCLSFAWNRRLSLEGRNKKSLELGLGGLHHFVLLQRYLKIPAVASHHYGAVHRHSVLNIKGFRGAPQITYLLLPALQLLPQRDILRRSQHPRLVLFPHSELQSLDLLLLSQNIILLLAQLRNQSSHHVTWRRSLWTDWMAARESSGRDTGVRGNTLVFRLAKIVAGSLDDDGETFRVDPEALDLFLEEEAKAVTAWRLGSPFGWMAFPLVLGNFLNRERIFQSNDHQRLYGVSSRSWEFPEQGGLCCVDANGEIPKASDTLATKEGTRSLNPDSKKPSYLVDIKVRDPFNRARNSNVDVPATSSTPITERGLTGGSLPASAASGALSTTARLRPSISEVRSRERFEESMDSRGSTPTLFFYRTLSPIEEEPRAGSDLPLISKRFEVKDKEEETKDYLEDMKI</sequence>
<comment type="caution">
    <text evidence="2">The sequence shown here is derived from an EMBL/GenBank/DDBJ whole genome shotgun (WGS) entry which is preliminary data.</text>
</comment>
<proteinExistence type="predicted"/>
<feature type="compositionally biased region" description="Basic residues" evidence="1">
    <location>
        <begin position="46"/>
        <end position="55"/>
    </location>
</feature>
<feature type="region of interest" description="Disordered" evidence="1">
    <location>
        <begin position="390"/>
        <end position="423"/>
    </location>
</feature>
<gene>
    <name evidence="2" type="ORF">HID58_066817</name>
</gene>
<keyword evidence="3" id="KW-1185">Reference proteome</keyword>
<dbReference type="EMBL" id="JAGKQM010000015">
    <property type="protein sequence ID" value="KAH0879423.1"/>
    <property type="molecule type" value="Genomic_DNA"/>
</dbReference>
<name>A0ABQ7ZGS2_BRANA</name>
<organism evidence="2 3">
    <name type="scientific">Brassica napus</name>
    <name type="common">Rape</name>
    <dbReference type="NCBI Taxonomy" id="3708"/>
    <lineage>
        <taxon>Eukaryota</taxon>
        <taxon>Viridiplantae</taxon>
        <taxon>Streptophyta</taxon>
        <taxon>Embryophyta</taxon>
        <taxon>Tracheophyta</taxon>
        <taxon>Spermatophyta</taxon>
        <taxon>Magnoliopsida</taxon>
        <taxon>eudicotyledons</taxon>
        <taxon>Gunneridae</taxon>
        <taxon>Pentapetalae</taxon>
        <taxon>rosids</taxon>
        <taxon>malvids</taxon>
        <taxon>Brassicales</taxon>
        <taxon>Brassicaceae</taxon>
        <taxon>Brassiceae</taxon>
        <taxon>Brassica</taxon>
    </lineage>
</organism>
<accession>A0ABQ7ZGS2</accession>
<reference evidence="2 3" key="1">
    <citation type="submission" date="2021-05" db="EMBL/GenBank/DDBJ databases">
        <title>Genome Assembly of Synthetic Allotetraploid Brassica napus Reveals Homoeologous Exchanges between Subgenomes.</title>
        <authorList>
            <person name="Davis J.T."/>
        </authorList>
    </citation>
    <scope>NUCLEOTIDE SEQUENCE [LARGE SCALE GENOMIC DNA]</scope>
    <source>
        <strain evidence="3">cv. Da-Ae</strain>
        <tissue evidence="2">Seedling</tissue>
    </source>
</reference>
<feature type="region of interest" description="Disordered" evidence="1">
    <location>
        <begin position="1"/>
        <end position="82"/>
    </location>
</feature>
<evidence type="ECO:0000256" key="1">
    <source>
        <dbReference type="SAM" id="MobiDB-lite"/>
    </source>
</evidence>